<dbReference type="EMBL" id="AMCI01005710">
    <property type="protein sequence ID" value="EJW95611.1"/>
    <property type="molecule type" value="Genomic_DNA"/>
</dbReference>
<comment type="caution">
    <text evidence="1">The sequence shown here is derived from an EMBL/GenBank/DDBJ whole genome shotgun (WGS) entry which is preliminary data.</text>
</comment>
<proteinExistence type="predicted"/>
<organism evidence="1">
    <name type="scientific">gut metagenome</name>
    <dbReference type="NCBI Taxonomy" id="749906"/>
    <lineage>
        <taxon>unclassified sequences</taxon>
        <taxon>metagenomes</taxon>
        <taxon>organismal metagenomes</taxon>
    </lineage>
</organism>
<gene>
    <name evidence="1" type="ORF">EVA_16293</name>
</gene>
<dbReference type="AlphaFoldDB" id="J9FL46"/>
<name>J9FL46_9ZZZZ</name>
<protein>
    <submittedName>
        <fullName evidence="1">Uncharacterized protein</fullName>
    </submittedName>
</protein>
<accession>J9FL46</accession>
<evidence type="ECO:0000313" key="1">
    <source>
        <dbReference type="EMBL" id="EJW95611.1"/>
    </source>
</evidence>
<reference evidence="1" key="1">
    <citation type="journal article" date="2012" name="PLoS ONE">
        <title>Gene sets for utilization of primary and secondary nutrition supplies in the distal gut of endangered iberian lynx.</title>
        <authorList>
            <person name="Alcaide M."/>
            <person name="Messina E."/>
            <person name="Richter M."/>
            <person name="Bargiela R."/>
            <person name="Peplies J."/>
            <person name="Huws S.A."/>
            <person name="Newbold C.J."/>
            <person name="Golyshin P.N."/>
            <person name="Simon M.A."/>
            <person name="Lopez G."/>
            <person name="Yakimov M.M."/>
            <person name="Ferrer M."/>
        </authorList>
    </citation>
    <scope>NUCLEOTIDE SEQUENCE</scope>
</reference>
<sequence length="403" mass="45175">MYTRDRQFYDLVGKGLASLGYVSDKEGSALTKFINDNFANKYNAEKTFAQLGFSLNPNIPINPTYEQIEATIRAYTMAGYVDIDSDGPTKSTDGMSLKMGGLPTFKHEIVLSRKMMREQMMLANAIGGMTSDMEQVVMDLLFNSLDDLLGGNYNTMKYQRHQIVSNEGKLVINANNNPLGVPVEIDFGVPKKNITKSEWYTKSKAPKQESAVGETIDPIRVMKDVKRNAENVDYAPKGGHWEVSKTTWDDILMLPYFRSLYVIANRPDITGTANQQAFASLIDDKTLKAFIERQIGAPIVVIDDVSSVESFDKAKKQMKYTNIESFNEGVLAYVPSDLGDVQFGKPIYMETPGARVALYDGGRTLIRQLFNDDTMTQVVKSEVTGLVVPNKVRWMYYLKIKKG</sequence>